<dbReference type="Proteomes" id="UP000248326">
    <property type="component" value="Unassembled WGS sequence"/>
</dbReference>
<name>A0A318SAH4_9DEIO</name>
<evidence type="ECO:0000259" key="1">
    <source>
        <dbReference type="Pfam" id="PF04471"/>
    </source>
</evidence>
<dbReference type="EMBL" id="QJSX01000006">
    <property type="protein sequence ID" value="PYE54170.1"/>
    <property type="molecule type" value="Genomic_DNA"/>
</dbReference>
<accession>A0A318SAH4</accession>
<keyword evidence="2" id="KW-0255">Endonuclease</keyword>
<dbReference type="InterPro" id="IPR011856">
    <property type="entry name" value="tRNA_endonuc-like_dom_sf"/>
</dbReference>
<proteinExistence type="predicted"/>
<sequence>MGLLMVIGEGLIAYAAWSHYGPKARAMRLLDREVQALSPYEFEAYVAAAFMARGWKARATKGSGDQGADVIAQSPQGVRYVVQVKQHKNAVGNKAVQEVVAAKAMYKASHALVVTSGPGYTKAAQALALANNVGLWNLWDLRKLKEGADVRGLV</sequence>
<protein>
    <submittedName>
        <fullName evidence="2">Restriction endonuclease</fullName>
    </submittedName>
</protein>
<feature type="domain" description="Restriction endonuclease type IV Mrr" evidence="1">
    <location>
        <begin position="35"/>
        <end position="144"/>
    </location>
</feature>
<dbReference type="GO" id="GO:0003677">
    <property type="term" value="F:DNA binding"/>
    <property type="evidence" value="ECO:0007669"/>
    <property type="project" value="InterPro"/>
</dbReference>
<dbReference type="PANTHER" id="PTHR30015:SF6">
    <property type="entry name" value="SLL1429 PROTEIN"/>
    <property type="match status" value="1"/>
</dbReference>
<comment type="caution">
    <text evidence="2">The sequence shown here is derived from an EMBL/GenBank/DDBJ whole genome shotgun (WGS) entry which is preliminary data.</text>
</comment>
<evidence type="ECO:0000313" key="3">
    <source>
        <dbReference type="Proteomes" id="UP000248326"/>
    </source>
</evidence>
<dbReference type="InterPro" id="IPR007560">
    <property type="entry name" value="Restrct_endonuc_IV_Mrr"/>
</dbReference>
<gene>
    <name evidence="2" type="ORF">DES52_106135</name>
</gene>
<dbReference type="AlphaFoldDB" id="A0A318SAH4"/>
<dbReference type="Gene3D" id="3.40.1350.10">
    <property type="match status" value="1"/>
</dbReference>
<dbReference type="GO" id="GO:0015666">
    <property type="term" value="F:restriction endodeoxyribonuclease activity"/>
    <property type="evidence" value="ECO:0007669"/>
    <property type="project" value="TreeGrafter"/>
</dbReference>
<reference evidence="2 3" key="1">
    <citation type="submission" date="2018-06" db="EMBL/GenBank/DDBJ databases">
        <title>Genomic Encyclopedia of Type Strains, Phase IV (KMG-IV): sequencing the most valuable type-strain genomes for metagenomic binning, comparative biology and taxonomic classification.</title>
        <authorList>
            <person name="Goeker M."/>
        </authorList>
    </citation>
    <scope>NUCLEOTIDE SEQUENCE [LARGE SCALE GENOMIC DNA]</scope>
    <source>
        <strain evidence="2 3">DSM 18048</strain>
    </source>
</reference>
<dbReference type="GO" id="GO:0009307">
    <property type="term" value="P:DNA restriction-modification system"/>
    <property type="evidence" value="ECO:0007669"/>
    <property type="project" value="InterPro"/>
</dbReference>
<dbReference type="InterPro" id="IPR011335">
    <property type="entry name" value="Restrct_endonuc-II-like"/>
</dbReference>
<evidence type="ECO:0000313" key="2">
    <source>
        <dbReference type="EMBL" id="PYE54170.1"/>
    </source>
</evidence>
<dbReference type="PANTHER" id="PTHR30015">
    <property type="entry name" value="MRR RESTRICTION SYSTEM PROTEIN"/>
    <property type="match status" value="1"/>
</dbReference>
<organism evidence="2 3">
    <name type="scientific">Deinococcus yavapaiensis KR-236</name>
    <dbReference type="NCBI Taxonomy" id="694435"/>
    <lineage>
        <taxon>Bacteria</taxon>
        <taxon>Thermotogati</taxon>
        <taxon>Deinococcota</taxon>
        <taxon>Deinococci</taxon>
        <taxon>Deinococcales</taxon>
        <taxon>Deinococcaceae</taxon>
        <taxon>Deinococcus</taxon>
    </lineage>
</organism>
<dbReference type="Pfam" id="PF04471">
    <property type="entry name" value="Mrr_cat"/>
    <property type="match status" value="1"/>
</dbReference>
<keyword evidence="2" id="KW-0540">Nuclease</keyword>
<keyword evidence="3" id="KW-1185">Reference proteome</keyword>
<dbReference type="InterPro" id="IPR052906">
    <property type="entry name" value="Type_IV_Methyl-Rstrct_Enzyme"/>
</dbReference>
<keyword evidence="2" id="KW-0378">Hydrolase</keyword>
<dbReference type="SUPFAM" id="SSF52980">
    <property type="entry name" value="Restriction endonuclease-like"/>
    <property type="match status" value="1"/>
</dbReference>